<reference evidence="1" key="2">
    <citation type="submission" date="2021-10" db="EMBL/GenBank/DDBJ databases">
        <title>Phylogenomics reveals ancestral predisposition of the termite-cultivated fungus Termitomyces towards a domesticated lifestyle.</title>
        <authorList>
            <person name="Auxier B."/>
            <person name="Grum-Grzhimaylo A."/>
            <person name="Cardenas M.E."/>
            <person name="Lodge J.D."/>
            <person name="Laessoe T."/>
            <person name="Pedersen O."/>
            <person name="Smith M.E."/>
            <person name="Kuyper T.W."/>
            <person name="Franco-Molano E.A."/>
            <person name="Baroni T.J."/>
            <person name="Aanen D.K."/>
        </authorList>
    </citation>
    <scope>NUCLEOTIDE SEQUENCE</scope>
    <source>
        <strain evidence="1">D49</strain>
    </source>
</reference>
<dbReference type="OrthoDB" id="3205788at2759"/>
<proteinExistence type="predicted"/>
<dbReference type="Proteomes" id="UP000717328">
    <property type="component" value="Unassembled WGS sequence"/>
</dbReference>
<dbReference type="AlphaFoldDB" id="A0A9P7KI19"/>
<gene>
    <name evidence="1" type="ORF">H0H81_004805</name>
</gene>
<keyword evidence="2" id="KW-1185">Reference proteome</keyword>
<reference evidence="1" key="1">
    <citation type="submission" date="2021-02" db="EMBL/GenBank/DDBJ databases">
        <authorList>
            <person name="Nieuwenhuis M."/>
            <person name="Van De Peppel L.J.J."/>
        </authorList>
    </citation>
    <scope>NUCLEOTIDE SEQUENCE</scope>
    <source>
        <strain evidence="1">D49</strain>
    </source>
</reference>
<evidence type="ECO:0000313" key="1">
    <source>
        <dbReference type="EMBL" id="KAG5649290.1"/>
    </source>
</evidence>
<dbReference type="EMBL" id="JABCKI010001219">
    <property type="protein sequence ID" value="KAG5649290.1"/>
    <property type="molecule type" value="Genomic_DNA"/>
</dbReference>
<comment type="caution">
    <text evidence="1">The sequence shown here is derived from an EMBL/GenBank/DDBJ whole genome shotgun (WGS) entry which is preliminary data.</text>
</comment>
<name>A0A9P7KI19_9AGAR</name>
<organism evidence="1 2">
    <name type="scientific">Sphagnurus paluster</name>
    <dbReference type="NCBI Taxonomy" id="117069"/>
    <lineage>
        <taxon>Eukaryota</taxon>
        <taxon>Fungi</taxon>
        <taxon>Dikarya</taxon>
        <taxon>Basidiomycota</taxon>
        <taxon>Agaricomycotina</taxon>
        <taxon>Agaricomycetes</taxon>
        <taxon>Agaricomycetidae</taxon>
        <taxon>Agaricales</taxon>
        <taxon>Tricholomatineae</taxon>
        <taxon>Lyophyllaceae</taxon>
        <taxon>Sphagnurus</taxon>
    </lineage>
</organism>
<protein>
    <submittedName>
        <fullName evidence="1">Uncharacterized protein</fullName>
    </submittedName>
</protein>
<feature type="non-terminal residue" evidence="1">
    <location>
        <position position="138"/>
    </location>
</feature>
<accession>A0A9P7KI19</accession>
<sequence length="138" mass="15868">MSEDEDQGPEPLPKLLRHRPDHVILTAPAYFRQFSVGVTHIEKWVSLLAQMEGVRHRLGNTVIRKLEHFLEFMQPYPGDPLNVLQFHGPRFSATEYLDEFLVYDQVLDVSTPISAAAVYYPGFELGRWYATYCAERAG</sequence>
<evidence type="ECO:0000313" key="2">
    <source>
        <dbReference type="Proteomes" id="UP000717328"/>
    </source>
</evidence>